<dbReference type="Pfam" id="PF13966">
    <property type="entry name" value="zf-RVT"/>
    <property type="match status" value="1"/>
</dbReference>
<dbReference type="Proteomes" id="UP000242715">
    <property type="component" value="Unassembled WGS sequence"/>
</dbReference>
<dbReference type="AlphaFoldDB" id="A0A1B5Z9F5"/>
<name>A0A1B5Z9F5_TRISU</name>
<dbReference type="OrthoDB" id="1422167at2759"/>
<keyword evidence="3" id="KW-1185">Reference proteome</keyword>
<gene>
    <name evidence="2" type="ORF">TSUD_426440</name>
</gene>
<feature type="domain" description="Reverse transcriptase zinc-binding" evidence="1">
    <location>
        <begin position="2"/>
        <end position="69"/>
    </location>
</feature>
<reference evidence="3" key="1">
    <citation type="journal article" date="2017" name="Front. Plant Sci.">
        <title>Climate Clever Clovers: New Paradigm to Reduce the Environmental Footprint of Ruminants by Breeding Low Methanogenic Forages Utilizing Haplotype Variation.</title>
        <authorList>
            <person name="Kaur P."/>
            <person name="Appels R."/>
            <person name="Bayer P.E."/>
            <person name="Keeble-Gagnere G."/>
            <person name="Wang J."/>
            <person name="Hirakawa H."/>
            <person name="Shirasawa K."/>
            <person name="Vercoe P."/>
            <person name="Stefanova K."/>
            <person name="Durmic Z."/>
            <person name="Nichols P."/>
            <person name="Revell C."/>
            <person name="Isobe S.N."/>
            <person name="Edwards D."/>
            <person name="Erskine W."/>
        </authorList>
    </citation>
    <scope>NUCLEOTIDE SEQUENCE [LARGE SCALE GENOMIC DNA]</scope>
    <source>
        <strain evidence="3">cv. Daliak</strain>
    </source>
</reference>
<comment type="caution">
    <text evidence="2">The sequence shown here is derived from an EMBL/GenBank/DDBJ whole genome shotgun (WGS) entry which is preliminary data.</text>
</comment>
<organism evidence="2 3">
    <name type="scientific">Trifolium subterraneum</name>
    <name type="common">Subterranean clover</name>
    <dbReference type="NCBI Taxonomy" id="3900"/>
    <lineage>
        <taxon>Eukaryota</taxon>
        <taxon>Viridiplantae</taxon>
        <taxon>Streptophyta</taxon>
        <taxon>Embryophyta</taxon>
        <taxon>Tracheophyta</taxon>
        <taxon>Spermatophyta</taxon>
        <taxon>Magnoliopsida</taxon>
        <taxon>eudicotyledons</taxon>
        <taxon>Gunneridae</taxon>
        <taxon>Pentapetalae</taxon>
        <taxon>rosids</taxon>
        <taxon>fabids</taxon>
        <taxon>Fabales</taxon>
        <taxon>Fabaceae</taxon>
        <taxon>Papilionoideae</taxon>
        <taxon>50 kb inversion clade</taxon>
        <taxon>NPAAA clade</taxon>
        <taxon>Hologalegina</taxon>
        <taxon>IRL clade</taxon>
        <taxon>Trifolieae</taxon>
        <taxon>Trifolium</taxon>
    </lineage>
</organism>
<accession>A0A1B5Z9F5</accession>
<sequence>MNNIWKDIWGLQVTERNRHFLWIALHNRLLTNSIKARMRLTHEMCDYCRNFEETGLHVLRDCAVARELWMLVVPLNKRAEFFGSELSHWFQLNLQ</sequence>
<evidence type="ECO:0000313" key="3">
    <source>
        <dbReference type="Proteomes" id="UP000242715"/>
    </source>
</evidence>
<dbReference type="EMBL" id="BCLP01059302">
    <property type="protein sequence ID" value="GAU10722.1"/>
    <property type="molecule type" value="Genomic_DNA"/>
</dbReference>
<evidence type="ECO:0000313" key="2">
    <source>
        <dbReference type="EMBL" id="GAU10722.1"/>
    </source>
</evidence>
<proteinExistence type="predicted"/>
<feature type="non-terminal residue" evidence="2">
    <location>
        <position position="95"/>
    </location>
</feature>
<protein>
    <recommendedName>
        <fullName evidence="1">Reverse transcriptase zinc-binding domain-containing protein</fullName>
    </recommendedName>
</protein>
<dbReference type="InterPro" id="IPR026960">
    <property type="entry name" value="RVT-Znf"/>
</dbReference>
<evidence type="ECO:0000259" key="1">
    <source>
        <dbReference type="Pfam" id="PF13966"/>
    </source>
</evidence>